<gene>
    <name evidence="1" type="ORF">DGD08_02285</name>
</gene>
<dbReference type="EMBL" id="DPIY01000002">
    <property type="protein sequence ID" value="HCT56021.1"/>
    <property type="molecule type" value="Genomic_DNA"/>
</dbReference>
<organism evidence="1 2">
    <name type="scientific">Gemmatimonas aurantiaca</name>
    <dbReference type="NCBI Taxonomy" id="173480"/>
    <lineage>
        <taxon>Bacteria</taxon>
        <taxon>Pseudomonadati</taxon>
        <taxon>Gemmatimonadota</taxon>
        <taxon>Gemmatimonadia</taxon>
        <taxon>Gemmatimonadales</taxon>
        <taxon>Gemmatimonadaceae</taxon>
        <taxon>Gemmatimonas</taxon>
    </lineage>
</organism>
<reference evidence="1 2" key="1">
    <citation type="journal article" date="2018" name="Nat. Biotechnol.">
        <title>A standardized bacterial taxonomy based on genome phylogeny substantially revises the tree of life.</title>
        <authorList>
            <person name="Parks D.H."/>
            <person name="Chuvochina M."/>
            <person name="Waite D.W."/>
            <person name="Rinke C."/>
            <person name="Skarshewski A."/>
            <person name="Chaumeil P.A."/>
            <person name="Hugenholtz P."/>
        </authorList>
    </citation>
    <scope>NUCLEOTIDE SEQUENCE [LARGE SCALE GENOMIC DNA]</scope>
    <source>
        <strain evidence="1">UBA8844</strain>
    </source>
</reference>
<dbReference type="AlphaFoldDB" id="A0A3D4V4I4"/>
<evidence type="ECO:0000313" key="1">
    <source>
        <dbReference type="EMBL" id="HCT56021.1"/>
    </source>
</evidence>
<evidence type="ECO:0000313" key="2">
    <source>
        <dbReference type="Proteomes" id="UP000264071"/>
    </source>
</evidence>
<dbReference type="Proteomes" id="UP000264071">
    <property type="component" value="Unassembled WGS sequence"/>
</dbReference>
<evidence type="ECO:0008006" key="3">
    <source>
        <dbReference type="Google" id="ProtNLM"/>
    </source>
</evidence>
<comment type="caution">
    <text evidence="1">The sequence shown here is derived from an EMBL/GenBank/DDBJ whole genome shotgun (WGS) entry which is preliminary data.</text>
</comment>
<name>A0A3D4V4I4_9BACT</name>
<accession>A0A3D4V4I4</accession>
<proteinExistence type="predicted"/>
<protein>
    <recommendedName>
        <fullName evidence="3">DUF4157 domain-containing protein</fullName>
    </recommendedName>
</protein>
<dbReference type="OMA" id="VEGYWYD"/>
<sequence>MSEPVSPVRTPLRAPFRRFRRGPIAISALLLALTACGDKKAVGDGPHADLVAKYVPRIEKELGLPFKTPPKLETRSRDEVAKFVRHQLDSERGKQQIAGQEGVYRILGLIPDTLQLAGLLQRLLEEQIVGYYDPATKVLYVVDGAPTALLDQTVAHELVHALQDQYVNIDSIQSATGDADRQVAAQAVLEGQAVFMQLRVDPNASPMLRMPGGWDRIRDLIRDGSVGMPVFGSSPRAIREGLLFPYLGGADFVRRFITQRPEKELLTDLPISTKQILSDAAYFTATPAERDAPTLVTLPAPRRGTVVFTNTFGEFETRLALSQHLKNDELALRAASGWDGDRFALVRTPEGDALVWATTWDSPVDAADFLDLMGDAARRRYERGKPTIEPGATARRIDIPATPKRAARTVTVQLEQLGGTPVVIYMDFPAGTSAPIDPARITVTR</sequence>